<dbReference type="InterPro" id="IPR008271">
    <property type="entry name" value="Ser/Thr_kinase_AS"/>
</dbReference>
<protein>
    <submittedName>
        <fullName evidence="7">MAP3K3</fullName>
    </submittedName>
</protein>
<name>A0A7J7JPP2_BUGNE</name>
<dbReference type="OrthoDB" id="10020384at2759"/>
<evidence type="ECO:0000256" key="1">
    <source>
        <dbReference type="ARBA" id="ARBA00022527"/>
    </source>
</evidence>
<dbReference type="PROSITE" id="PS50011">
    <property type="entry name" value="PROTEIN_KINASE_DOM"/>
    <property type="match status" value="1"/>
</dbReference>
<dbReference type="InterPro" id="IPR000719">
    <property type="entry name" value="Prot_kinase_dom"/>
</dbReference>
<keyword evidence="1" id="KW-0723">Serine/threonine-protein kinase</keyword>
<dbReference type="Proteomes" id="UP000593567">
    <property type="component" value="Unassembled WGS sequence"/>
</dbReference>
<keyword evidence="5" id="KW-0067">ATP-binding</keyword>
<sequence length="220" mass="25147">MKSIHREVQVMSQLDHERIVKYFGSEVIGCELFIYLEYLPRGSIKDELRRRKAQFCELEAKNYMRHILEGLAYLHEKKIIHRDIKGSNTLLDEDGNAKLADFGLSKRIQTVKTKSTGNTTLTGTVHWMAPEVIVGINYSFGADIWSTGATAVEMLTGNPPWHELEVYQAILQIGTTRTAKYLLHPNPSSQLLDFLEKTFKPMEEDRPTAVELTAHPWLSM</sequence>
<dbReference type="GO" id="GO:0005524">
    <property type="term" value="F:ATP binding"/>
    <property type="evidence" value="ECO:0007669"/>
    <property type="project" value="UniProtKB-KW"/>
</dbReference>
<dbReference type="Pfam" id="PF00069">
    <property type="entry name" value="Pkinase"/>
    <property type="match status" value="1"/>
</dbReference>
<dbReference type="SUPFAM" id="SSF56112">
    <property type="entry name" value="Protein kinase-like (PK-like)"/>
    <property type="match status" value="1"/>
</dbReference>
<dbReference type="PROSITE" id="PS00108">
    <property type="entry name" value="PROTEIN_KINASE_ST"/>
    <property type="match status" value="1"/>
</dbReference>
<evidence type="ECO:0000259" key="6">
    <source>
        <dbReference type="PROSITE" id="PS50011"/>
    </source>
</evidence>
<evidence type="ECO:0000313" key="7">
    <source>
        <dbReference type="EMBL" id="KAF6028300.1"/>
    </source>
</evidence>
<keyword evidence="2" id="KW-0808">Transferase</keyword>
<evidence type="ECO:0000256" key="3">
    <source>
        <dbReference type="ARBA" id="ARBA00022741"/>
    </source>
</evidence>
<dbReference type="InterPro" id="IPR001245">
    <property type="entry name" value="Ser-Thr/Tyr_kinase_cat_dom"/>
</dbReference>
<evidence type="ECO:0000256" key="5">
    <source>
        <dbReference type="ARBA" id="ARBA00022840"/>
    </source>
</evidence>
<dbReference type="PANTHER" id="PTHR11584">
    <property type="entry name" value="SERINE/THREONINE PROTEIN KINASE"/>
    <property type="match status" value="1"/>
</dbReference>
<comment type="caution">
    <text evidence="7">The sequence shown here is derived from an EMBL/GenBank/DDBJ whole genome shotgun (WGS) entry which is preliminary data.</text>
</comment>
<keyword evidence="4" id="KW-0418">Kinase</keyword>
<evidence type="ECO:0000256" key="4">
    <source>
        <dbReference type="ARBA" id="ARBA00022777"/>
    </source>
</evidence>
<proteinExistence type="predicted"/>
<dbReference type="EMBL" id="VXIV02001965">
    <property type="protein sequence ID" value="KAF6028300.1"/>
    <property type="molecule type" value="Genomic_DNA"/>
</dbReference>
<feature type="domain" description="Protein kinase" evidence="6">
    <location>
        <begin position="1"/>
        <end position="218"/>
    </location>
</feature>
<dbReference type="SMART" id="SM00220">
    <property type="entry name" value="S_TKc"/>
    <property type="match status" value="1"/>
</dbReference>
<reference evidence="7" key="1">
    <citation type="submission" date="2020-06" db="EMBL/GenBank/DDBJ databases">
        <title>Draft genome of Bugula neritina, a colonial animal packing powerful symbionts and potential medicines.</title>
        <authorList>
            <person name="Rayko M."/>
        </authorList>
    </citation>
    <scope>NUCLEOTIDE SEQUENCE [LARGE SCALE GENOMIC DNA]</scope>
    <source>
        <strain evidence="7">Kwan_BN1</strain>
    </source>
</reference>
<dbReference type="PRINTS" id="PR00109">
    <property type="entry name" value="TYRKINASE"/>
</dbReference>
<dbReference type="PANTHER" id="PTHR11584:SF369">
    <property type="entry name" value="MITOGEN-ACTIVATED PROTEIN KINASE KINASE KINASE 19-RELATED"/>
    <property type="match status" value="1"/>
</dbReference>
<keyword evidence="8" id="KW-1185">Reference proteome</keyword>
<evidence type="ECO:0000256" key="2">
    <source>
        <dbReference type="ARBA" id="ARBA00022679"/>
    </source>
</evidence>
<dbReference type="PIRSF" id="PIRSF000654">
    <property type="entry name" value="Integrin-linked_kinase"/>
    <property type="match status" value="1"/>
</dbReference>
<accession>A0A7J7JPP2</accession>
<dbReference type="Gene3D" id="1.10.510.10">
    <property type="entry name" value="Transferase(Phosphotransferase) domain 1"/>
    <property type="match status" value="1"/>
</dbReference>
<dbReference type="GO" id="GO:0004674">
    <property type="term" value="F:protein serine/threonine kinase activity"/>
    <property type="evidence" value="ECO:0007669"/>
    <property type="project" value="UniProtKB-KW"/>
</dbReference>
<evidence type="ECO:0000313" key="8">
    <source>
        <dbReference type="Proteomes" id="UP000593567"/>
    </source>
</evidence>
<keyword evidence="3" id="KW-0547">Nucleotide-binding</keyword>
<organism evidence="7 8">
    <name type="scientific">Bugula neritina</name>
    <name type="common">Brown bryozoan</name>
    <name type="synonym">Sertularia neritina</name>
    <dbReference type="NCBI Taxonomy" id="10212"/>
    <lineage>
        <taxon>Eukaryota</taxon>
        <taxon>Metazoa</taxon>
        <taxon>Spiralia</taxon>
        <taxon>Lophotrochozoa</taxon>
        <taxon>Bryozoa</taxon>
        <taxon>Gymnolaemata</taxon>
        <taxon>Cheilostomatida</taxon>
        <taxon>Flustrina</taxon>
        <taxon>Buguloidea</taxon>
        <taxon>Bugulidae</taxon>
        <taxon>Bugula</taxon>
    </lineage>
</organism>
<dbReference type="InterPro" id="IPR011009">
    <property type="entry name" value="Kinase-like_dom_sf"/>
</dbReference>
<dbReference type="AlphaFoldDB" id="A0A7J7JPP2"/>
<gene>
    <name evidence="7" type="ORF">EB796_013404</name>
</gene>